<evidence type="ECO:0000313" key="3">
    <source>
        <dbReference type="EMBL" id="MFD1226687.1"/>
    </source>
</evidence>
<dbReference type="Gene3D" id="2.40.50.230">
    <property type="entry name" value="Gp5 N-terminal domain"/>
    <property type="match status" value="1"/>
</dbReference>
<name>A0ABW3V216_9HYPH</name>
<evidence type="ECO:0000313" key="4">
    <source>
        <dbReference type="Proteomes" id="UP001597263"/>
    </source>
</evidence>
<proteinExistence type="predicted"/>
<keyword evidence="1" id="KW-0175">Coiled coil</keyword>
<dbReference type="EMBL" id="JBHTMA010000032">
    <property type="protein sequence ID" value="MFD1226687.1"/>
    <property type="molecule type" value="Genomic_DNA"/>
</dbReference>
<dbReference type="InterPro" id="IPR006531">
    <property type="entry name" value="Gp5/Vgr_OB"/>
</dbReference>
<dbReference type="RefSeq" id="WP_289388445.1">
    <property type="nucleotide sequence ID" value="NZ_JAUCBM010000012.1"/>
</dbReference>
<evidence type="ECO:0000259" key="2">
    <source>
        <dbReference type="Pfam" id="PF04717"/>
    </source>
</evidence>
<dbReference type="Proteomes" id="UP001597263">
    <property type="component" value="Unassembled WGS sequence"/>
</dbReference>
<protein>
    <submittedName>
        <fullName evidence="3">Phage baseplate assembly protein V</fullName>
    </submittedName>
</protein>
<comment type="caution">
    <text evidence="3">The sequence shown here is derived from an EMBL/GenBank/DDBJ whole genome shotgun (WGS) entry which is preliminary data.</text>
</comment>
<dbReference type="InterPro" id="IPR037026">
    <property type="entry name" value="Vgr_OB-fold_dom_sf"/>
</dbReference>
<accession>A0ABW3V216</accession>
<reference evidence="4" key="1">
    <citation type="journal article" date="2019" name="Int. J. Syst. Evol. Microbiol.">
        <title>The Global Catalogue of Microorganisms (GCM) 10K type strain sequencing project: providing services to taxonomists for standard genome sequencing and annotation.</title>
        <authorList>
            <consortium name="The Broad Institute Genomics Platform"/>
            <consortium name="The Broad Institute Genome Sequencing Center for Infectious Disease"/>
            <person name="Wu L."/>
            <person name="Ma J."/>
        </authorList>
    </citation>
    <scope>NUCLEOTIDE SEQUENCE [LARGE SCALE GENOMIC DNA]</scope>
    <source>
        <strain evidence="4">CCUG 49584</strain>
    </source>
</reference>
<keyword evidence="4" id="KW-1185">Reference proteome</keyword>
<feature type="domain" description="Gp5/Type VI secretion system Vgr protein OB-fold" evidence="2">
    <location>
        <begin position="28"/>
        <end position="94"/>
    </location>
</feature>
<feature type="coiled-coil region" evidence="1">
    <location>
        <begin position="2"/>
        <end position="29"/>
    </location>
</feature>
<evidence type="ECO:0000256" key="1">
    <source>
        <dbReference type="SAM" id="Coils"/>
    </source>
</evidence>
<organism evidence="3 4">
    <name type="scientific">Pseudochrobactrum kiredjianiae</name>
    <dbReference type="NCBI Taxonomy" id="386305"/>
    <lineage>
        <taxon>Bacteria</taxon>
        <taxon>Pseudomonadati</taxon>
        <taxon>Pseudomonadota</taxon>
        <taxon>Alphaproteobacteria</taxon>
        <taxon>Hyphomicrobiales</taxon>
        <taxon>Brucellaceae</taxon>
        <taxon>Pseudochrobactrum</taxon>
    </lineage>
</organism>
<gene>
    <name evidence="3" type="ORF">ACFQ35_05915</name>
</gene>
<sequence length="145" mass="15730">MSDSLANVIADLQRRLFELERRAANRKRTGVVDEIDPARGLARVRLEDGEQAYRTGWLPWKEIAAGGISTHIPPTVGQQVDVTSESGDLTDGVIDFSTHSNANPRPHNGTEAVITKGNVRLFFSDDTLTIDAQDIIFTAASGSLA</sequence>
<dbReference type="Pfam" id="PF04717">
    <property type="entry name" value="Phage_base_V"/>
    <property type="match status" value="1"/>
</dbReference>